<dbReference type="Pfam" id="PF01810">
    <property type="entry name" value="LysE"/>
    <property type="match status" value="1"/>
</dbReference>
<proteinExistence type="predicted"/>
<feature type="transmembrane region" description="Helical" evidence="6">
    <location>
        <begin position="41"/>
        <end position="64"/>
    </location>
</feature>
<dbReference type="InterPro" id="IPR001123">
    <property type="entry name" value="LeuE-type"/>
</dbReference>
<dbReference type="AlphaFoldDB" id="A0A919UWT0"/>
<evidence type="ECO:0000313" key="7">
    <source>
        <dbReference type="EMBL" id="GII75149.1"/>
    </source>
</evidence>
<evidence type="ECO:0000256" key="4">
    <source>
        <dbReference type="ARBA" id="ARBA00022989"/>
    </source>
</evidence>
<feature type="transmembrane region" description="Helical" evidence="6">
    <location>
        <begin position="154"/>
        <end position="176"/>
    </location>
</feature>
<accession>A0A919UWT0</accession>
<comment type="subcellular location">
    <subcellularLocation>
        <location evidence="1">Cell membrane</location>
        <topology evidence="1">Multi-pass membrane protein</topology>
    </subcellularLocation>
</comment>
<feature type="transmembrane region" description="Helical" evidence="6">
    <location>
        <begin position="6"/>
        <end position="29"/>
    </location>
</feature>
<reference evidence="7" key="1">
    <citation type="submission" date="2021-01" db="EMBL/GenBank/DDBJ databases">
        <title>Whole genome shotgun sequence of Sphaerisporangium rufum NBRC 109079.</title>
        <authorList>
            <person name="Komaki H."/>
            <person name="Tamura T."/>
        </authorList>
    </citation>
    <scope>NUCLEOTIDE SEQUENCE</scope>
    <source>
        <strain evidence="7">NBRC 109079</strain>
    </source>
</reference>
<dbReference type="GO" id="GO:0005886">
    <property type="term" value="C:plasma membrane"/>
    <property type="evidence" value="ECO:0007669"/>
    <property type="project" value="UniProtKB-SubCell"/>
</dbReference>
<comment type="caution">
    <text evidence="7">The sequence shown here is derived from an EMBL/GenBank/DDBJ whole genome shotgun (WGS) entry which is preliminary data.</text>
</comment>
<evidence type="ECO:0000256" key="3">
    <source>
        <dbReference type="ARBA" id="ARBA00022692"/>
    </source>
</evidence>
<keyword evidence="8" id="KW-1185">Reference proteome</keyword>
<organism evidence="7 8">
    <name type="scientific">Sphaerisporangium rufum</name>
    <dbReference type="NCBI Taxonomy" id="1381558"/>
    <lineage>
        <taxon>Bacteria</taxon>
        <taxon>Bacillati</taxon>
        <taxon>Actinomycetota</taxon>
        <taxon>Actinomycetes</taxon>
        <taxon>Streptosporangiales</taxon>
        <taxon>Streptosporangiaceae</taxon>
        <taxon>Sphaerisporangium</taxon>
    </lineage>
</organism>
<protein>
    <submittedName>
        <fullName evidence="7">Lysine transporter LysE</fullName>
    </submittedName>
</protein>
<dbReference type="Proteomes" id="UP000655287">
    <property type="component" value="Unassembled WGS sequence"/>
</dbReference>
<dbReference type="PIRSF" id="PIRSF006324">
    <property type="entry name" value="LeuE"/>
    <property type="match status" value="1"/>
</dbReference>
<evidence type="ECO:0000256" key="6">
    <source>
        <dbReference type="SAM" id="Phobius"/>
    </source>
</evidence>
<dbReference type="GO" id="GO:0015171">
    <property type="term" value="F:amino acid transmembrane transporter activity"/>
    <property type="evidence" value="ECO:0007669"/>
    <property type="project" value="TreeGrafter"/>
</dbReference>
<feature type="transmembrane region" description="Helical" evidence="6">
    <location>
        <begin position="70"/>
        <end position="89"/>
    </location>
</feature>
<name>A0A919UWT0_9ACTN</name>
<dbReference type="EMBL" id="BOOU01000002">
    <property type="protein sequence ID" value="GII75149.1"/>
    <property type="molecule type" value="Genomic_DNA"/>
</dbReference>
<keyword evidence="4 6" id="KW-1133">Transmembrane helix</keyword>
<evidence type="ECO:0000256" key="2">
    <source>
        <dbReference type="ARBA" id="ARBA00022475"/>
    </source>
</evidence>
<keyword evidence="5 6" id="KW-0472">Membrane</keyword>
<sequence>MSSGPQVLAFAGVVLLGAMSPGPDFAVVVRRSALSGRHRGMAAAVGVAAGVFVWAAAAATGVAALVAASAFAFTAVKIVGAAYLFYLGIRSLHAATRRRQAAPEPTGGSGDGGWAAFREGLLCNVLNPKAAVFFLALMPQFVSADASLADTLALSAAGLAAALAWFLAVANLVGALRRLFARPAARRAIDAVSGAALIALGVRLVTTSRT</sequence>
<evidence type="ECO:0000313" key="8">
    <source>
        <dbReference type="Proteomes" id="UP000655287"/>
    </source>
</evidence>
<feature type="transmembrane region" description="Helical" evidence="6">
    <location>
        <begin position="121"/>
        <end position="142"/>
    </location>
</feature>
<dbReference type="PANTHER" id="PTHR30086">
    <property type="entry name" value="ARGININE EXPORTER PROTEIN ARGO"/>
    <property type="match status" value="1"/>
</dbReference>
<evidence type="ECO:0000256" key="5">
    <source>
        <dbReference type="ARBA" id="ARBA00023136"/>
    </source>
</evidence>
<dbReference type="RefSeq" id="WP_203981822.1">
    <property type="nucleotide sequence ID" value="NZ_BOOU01000002.1"/>
</dbReference>
<gene>
    <name evidence="7" type="ORF">Sru01_01310</name>
</gene>
<keyword evidence="2" id="KW-1003">Cell membrane</keyword>
<keyword evidence="3 6" id="KW-0812">Transmembrane</keyword>
<evidence type="ECO:0000256" key="1">
    <source>
        <dbReference type="ARBA" id="ARBA00004651"/>
    </source>
</evidence>
<dbReference type="PANTHER" id="PTHR30086:SF20">
    <property type="entry name" value="ARGININE EXPORTER PROTEIN ARGO-RELATED"/>
    <property type="match status" value="1"/>
</dbReference>